<dbReference type="Proteomes" id="UP000190744">
    <property type="component" value="Unassembled WGS sequence"/>
</dbReference>
<protein>
    <recommendedName>
        <fullName evidence="2">Clr5 domain-containing protein</fullName>
    </recommendedName>
</protein>
<reference evidence="4" key="1">
    <citation type="submission" date="2015-09" db="EMBL/GenBank/DDBJ databases">
        <authorList>
            <person name="Fill T.P."/>
            <person name="Baretta J.F."/>
            <person name="de Almeida L.G."/>
            <person name="Rocha M."/>
            <person name="de Souza D.H."/>
            <person name="Malavazi I."/>
            <person name="Cerdeira L.T."/>
            <person name="Hong H."/>
            <person name="Samborskyy M."/>
            <person name="de Vasconcelos A.T."/>
            <person name="Leadlay P."/>
            <person name="Rodrigues-Filho E."/>
        </authorList>
    </citation>
    <scope>NUCLEOTIDE SEQUENCE [LARGE SCALE GENOMIC DNA]</scope>
    <source>
        <strain evidence="4">LaBioMMi 136</strain>
    </source>
</reference>
<feature type="domain" description="Clr5" evidence="2">
    <location>
        <begin position="7"/>
        <end position="58"/>
    </location>
</feature>
<feature type="compositionally biased region" description="Basic residues" evidence="1">
    <location>
        <begin position="49"/>
        <end position="67"/>
    </location>
</feature>
<evidence type="ECO:0000256" key="1">
    <source>
        <dbReference type="SAM" id="MobiDB-lite"/>
    </source>
</evidence>
<evidence type="ECO:0000313" key="4">
    <source>
        <dbReference type="Proteomes" id="UP000190744"/>
    </source>
</evidence>
<accession>A0A1S9RPU0</accession>
<gene>
    <name evidence="3" type="ORF">PEBR_15595</name>
</gene>
<name>A0A1S9RPU0_PENBI</name>
<dbReference type="AlphaFoldDB" id="A0A1S9RPU0"/>
<evidence type="ECO:0000313" key="3">
    <source>
        <dbReference type="EMBL" id="OOQ87564.1"/>
    </source>
</evidence>
<comment type="caution">
    <text evidence="3">The sequence shown here is derived from an EMBL/GenBank/DDBJ whole genome shotgun (WGS) entry which is preliminary data.</text>
</comment>
<organism evidence="3 4">
    <name type="scientific">Penicillium brasilianum</name>
    <dbReference type="NCBI Taxonomy" id="104259"/>
    <lineage>
        <taxon>Eukaryota</taxon>
        <taxon>Fungi</taxon>
        <taxon>Dikarya</taxon>
        <taxon>Ascomycota</taxon>
        <taxon>Pezizomycotina</taxon>
        <taxon>Eurotiomycetes</taxon>
        <taxon>Eurotiomycetidae</taxon>
        <taxon>Eurotiales</taxon>
        <taxon>Aspergillaceae</taxon>
        <taxon>Penicillium</taxon>
    </lineage>
</organism>
<dbReference type="InterPro" id="IPR025676">
    <property type="entry name" value="Clr5_dom"/>
</dbReference>
<feature type="region of interest" description="Disordered" evidence="1">
    <location>
        <begin position="36"/>
        <end position="110"/>
    </location>
</feature>
<sequence length="389" mass="42978">MKTSISSDVWEKKKAVIAKLYMEEEWPLKQVIKKIRSDDFNPSETQLRSRLKKWRVTKPSRQTRKKPQGSEDPESEKDNRGLSASPRDSRASPVTRKPSSSSATTRSDWMGQSLYAPAEISQPGKWNTHVAQQLTPSPSGDHFVCEQQPANYSFSDSGSTTTSFEHPAQTSPVAEGLMLNTTSAVTPTYAGYPLSPESCIPSPGSTTTPAMAHWPPRSVSANMSINPALHSTQWYGMSFEPINPPSGVPHSAPLAPPPHPAGYAVPPGPGVFSPEFAPYEMPEYHGYDPKQWKRTMSLQYEYAGHHGRPEHERKHINHHDQGSATKVSRVISVEPQPVQIMLVGMSSILNVNGHIPRLGATRFTHPKPPPTAKPHDIGMIDMGAYRLHF</sequence>
<dbReference type="Pfam" id="PF14420">
    <property type="entry name" value="Clr5"/>
    <property type="match status" value="1"/>
</dbReference>
<dbReference type="EMBL" id="LJBN01000123">
    <property type="protein sequence ID" value="OOQ87564.1"/>
    <property type="molecule type" value="Genomic_DNA"/>
</dbReference>
<proteinExistence type="predicted"/>
<feature type="compositionally biased region" description="Polar residues" evidence="1">
    <location>
        <begin position="97"/>
        <end position="107"/>
    </location>
</feature>
<evidence type="ECO:0000259" key="2">
    <source>
        <dbReference type="Pfam" id="PF14420"/>
    </source>
</evidence>